<feature type="domain" description="AB hydrolase-1" evidence="1">
    <location>
        <begin position="20"/>
        <end position="238"/>
    </location>
</feature>
<dbReference type="PRINTS" id="PR00111">
    <property type="entry name" value="ABHYDROLASE"/>
</dbReference>
<dbReference type="EMBL" id="FNQE01000029">
    <property type="protein sequence ID" value="SDZ26920.1"/>
    <property type="molecule type" value="Genomic_DNA"/>
</dbReference>
<accession>A0A1H3RMR1</accession>
<dbReference type="OrthoDB" id="9775557at2"/>
<dbReference type="RefSeq" id="WP_091731755.1">
    <property type="nucleotide sequence ID" value="NZ_FNQE01000029.1"/>
</dbReference>
<dbReference type="SUPFAM" id="SSF53474">
    <property type="entry name" value="alpha/beta-Hydrolases"/>
    <property type="match status" value="1"/>
</dbReference>
<organism evidence="2 3">
    <name type="scientific">Proteiniborus ethanoligenes</name>
    <dbReference type="NCBI Taxonomy" id="415015"/>
    <lineage>
        <taxon>Bacteria</taxon>
        <taxon>Bacillati</taxon>
        <taxon>Bacillota</taxon>
        <taxon>Clostridia</taxon>
        <taxon>Eubacteriales</taxon>
        <taxon>Proteiniborus</taxon>
    </lineage>
</organism>
<dbReference type="AlphaFoldDB" id="A0A1H3RMR1"/>
<dbReference type="InterPro" id="IPR000073">
    <property type="entry name" value="AB_hydrolase_1"/>
</dbReference>
<dbReference type="Gene3D" id="3.40.50.1820">
    <property type="entry name" value="alpha/beta hydrolase"/>
    <property type="match status" value="1"/>
</dbReference>
<gene>
    <name evidence="2" type="ORF">SAMN05660462_02458</name>
</gene>
<dbReference type="STRING" id="415015.SAMN05660462_02458"/>
<dbReference type="PANTHER" id="PTHR46438:SF11">
    <property type="entry name" value="LIPASE-RELATED"/>
    <property type="match status" value="1"/>
</dbReference>
<keyword evidence="3" id="KW-1185">Reference proteome</keyword>
<dbReference type="Pfam" id="PF00561">
    <property type="entry name" value="Abhydrolase_1"/>
    <property type="match status" value="1"/>
</dbReference>
<evidence type="ECO:0000313" key="3">
    <source>
        <dbReference type="Proteomes" id="UP000198625"/>
    </source>
</evidence>
<dbReference type="Proteomes" id="UP000198625">
    <property type="component" value="Unassembled WGS sequence"/>
</dbReference>
<evidence type="ECO:0000313" key="2">
    <source>
        <dbReference type="EMBL" id="SDZ26920.1"/>
    </source>
</evidence>
<name>A0A1H3RMR1_9FIRM</name>
<protein>
    <submittedName>
        <fullName evidence="2">Pimeloyl-ACP methyl ester carboxylesterase</fullName>
    </submittedName>
</protein>
<evidence type="ECO:0000259" key="1">
    <source>
        <dbReference type="Pfam" id="PF00561"/>
    </source>
</evidence>
<dbReference type="InterPro" id="IPR029058">
    <property type="entry name" value="AB_hydrolase_fold"/>
</dbReference>
<sequence>MKINIENMEINYISEGQGKNILILHGWGASIETIMPIFNHLKNHFKVYAIDFPGCGMSQKPNEVLGAYDYGRITKAFIDAMKMEEVILIGHSHGGRVSLVLANKYPELVKKMVLIDSAGLIPKRKLNYYIKVYTFKALKKTYGTIFFWMDKEKKMEKFYKRFGSTDYKDADGIMRKILVRLVNEDLRPLLKGINASTLLIWGRDDDATPVYMGEIMEEEIKDSGLVILENAGHYSYLDQFSRFKAIIDSFLEKDKIS</sequence>
<reference evidence="2 3" key="1">
    <citation type="submission" date="2016-10" db="EMBL/GenBank/DDBJ databases">
        <authorList>
            <person name="de Groot N.N."/>
        </authorList>
    </citation>
    <scope>NUCLEOTIDE SEQUENCE [LARGE SCALE GENOMIC DNA]</scope>
    <source>
        <strain evidence="2 3">DSM 21650</strain>
    </source>
</reference>
<proteinExistence type="predicted"/>
<dbReference type="PANTHER" id="PTHR46438">
    <property type="entry name" value="ALPHA/BETA-HYDROLASES SUPERFAMILY PROTEIN"/>
    <property type="match status" value="1"/>
</dbReference>